<dbReference type="VEuPathDB" id="VectorBase:AMIN004397"/>
<feature type="transmembrane region" description="Helical" evidence="2">
    <location>
        <begin position="60"/>
        <end position="89"/>
    </location>
</feature>
<name>A0A182W237_9DIPT</name>
<dbReference type="AlphaFoldDB" id="A0A182W237"/>
<dbReference type="PROSITE" id="PS51257">
    <property type="entry name" value="PROKAR_LIPOPROTEIN"/>
    <property type="match status" value="1"/>
</dbReference>
<feature type="transmembrane region" description="Helical" evidence="2">
    <location>
        <begin position="95"/>
        <end position="116"/>
    </location>
</feature>
<sequence>MKPALSVIPVSLFLFFSLSFSISCTYLSLGWQNISILVVLLYSWRISVNVKKYGDLEDVYYGVQIAYFAIIGTQCSMILLSVVLIFGIYRENIGLVVPWIIGFITFMALEAVAMVYSNVLRDHVNRQFDSLCKAEVAFFISRAIINIMAMWATEKTLASFREETHLIVRIPCDGTDTEPDPGRAAVRDAEYGDGATTDTDDNMIGRGGRGQKATYQPINQGLYRWPGDEEDEPEDAKSAGSGSDEDDSLLVAYDSNSVASV</sequence>
<keyword evidence="2" id="KW-0472">Membrane</keyword>
<evidence type="ECO:0000313" key="3">
    <source>
        <dbReference type="EnsemblMetazoa" id="AMIN004397-PA"/>
    </source>
</evidence>
<reference evidence="4" key="1">
    <citation type="submission" date="2013-03" db="EMBL/GenBank/DDBJ databases">
        <title>The Genome Sequence of Anopheles minimus MINIMUS1.</title>
        <authorList>
            <consortium name="The Broad Institute Genomics Platform"/>
            <person name="Neafsey D.E."/>
            <person name="Walton C."/>
            <person name="Walker B."/>
            <person name="Young S.K."/>
            <person name="Zeng Q."/>
            <person name="Gargeya S."/>
            <person name="Fitzgerald M."/>
            <person name="Haas B."/>
            <person name="Abouelleil A."/>
            <person name="Allen A.W."/>
            <person name="Alvarado L."/>
            <person name="Arachchi H.M."/>
            <person name="Berlin A.M."/>
            <person name="Chapman S.B."/>
            <person name="Gainer-Dewar J."/>
            <person name="Goldberg J."/>
            <person name="Griggs A."/>
            <person name="Gujja S."/>
            <person name="Hansen M."/>
            <person name="Howarth C."/>
            <person name="Imamovic A."/>
            <person name="Ireland A."/>
            <person name="Larimer J."/>
            <person name="McCowan C."/>
            <person name="Murphy C."/>
            <person name="Pearson M."/>
            <person name="Poon T.W."/>
            <person name="Priest M."/>
            <person name="Roberts A."/>
            <person name="Saif S."/>
            <person name="Shea T."/>
            <person name="Sisk P."/>
            <person name="Sykes S."/>
            <person name="Wortman J."/>
            <person name="Nusbaum C."/>
            <person name="Birren B."/>
        </authorList>
    </citation>
    <scope>NUCLEOTIDE SEQUENCE [LARGE SCALE GENOMIC DNA]</scope>
    <source>
        <strain evidence="4">MINIMUS1</strain>
    </source>
</reference>
<reference evidence="3" key="2">
    <citation type="submission" date="2020-05" db="UniProtKB">
        <authorList>
            <consortium name="EnsemblMetazoa"/>
        </authorList>
    </citation>
    <scope>IDENTIFICATION</scope>
    <source>
        <strain evidence="3">MINIMUS1</strain>
    </source>
</reference>
<evidence type="ECO:0000256" key="1">
    <source>
        <dbReference type="SAM" id="MobiDB-lite"/>
    </source>
</evidence>
<evidence type="ECO:0000313" key="4">
    <source>
        <dbReference type="Proteomes" id="UP000075920"/>
    </source>
</evidence>
<accession>A0A182W237</accession>
<dbReference type="PANTHER" id="PTHR36694">
    <property type="entry name" value="PASIFLORA 1, ISOFORM A-RELATED"/>
    <property type="match status" value="1"/>
</dbReference>
<keyword evidence="2" id="KW-0812">Transmembrane</keyword>
<proteinExistence type="predicted"/>
<feature type="region of interest" description="Disordered" evidence="1">
    <location>
        <begin position="171"/>
        <end position="261"/>
    </location>
</feature>
<evidence type="ECO:0000256" key="2">
    <source>
        <dbReference type="SAM" id="Phobius"/>
    </source>
</evidence>
<dbReference type="Proteomes" id="UP000075920">
    <property type="component" value="Unassembled WGS sequence"/>
</dbReference>
<keyword evidence="2" id="KW-1133">Transmembrane helix</keyword>
<keyword evidence="4" id="KW-1185">Reference proteome</keyword>
<protein>
    <submittedName>
        <fullName evidence="3">Uncharacterized protein</fullName>
    </submittedName>
</protein>
<organism evidence="3 4">
    <name type="scientific">Anopheles minimus</name>
    <dbReference type="NCBI Taxonomy" id="112268"/>
    <lineage>
        <taxon>Eukaryota</taxon>
        <taxon>Metazoa</taxon>
        <taxon>Ecdysozoa</taxon>
        <taxon>Arthropoda</taxon>
        <taxon>Hexapoda</taxon>
        <taxon>Insecta</taxon>
        <taxon>Pterygota</taxon>
        <taxon>Neoptera</taxon>
        <taxon>Endopterygota</taxon>
        <taxon>Diptera</taxon>
        <taxon>Nematocera</taxon>
        <taxon>Culicoidea</taxon>
        <taxon>Culicidae</taxon>
        <taxon>Anophelinae</taxon>
        <taxon>Anopheles</taxon>
    </lineage>
</organism>
<dbReference type="PANTHER" id="PTHR36694:SF10">
    <property type="entry name" value="MARVEL DOMAIN-CONTAINING PROTEIN"/>
    <property type="match status" value="1"/>
</dbReference>
<dbReference type="EnsemblMetazoa" id="AMIN004397-RA">
    <property type="protein sequence ID" value="AMIN004397-PA"/>
    <property type="gene ID" value="AMIN004397"/>
</dbReference>